<dbReference type="EMBL" id="JBBNOP010000021">
    <property type="protein sequence ID" value="MEQ3364282.1"/>
    <property type="molecule type" value="Genomic_DNA"/>
</dbReference>
<evidence type="ECO:0000313" key="2">
    <source>
        <dbReference type="Proteomes" id="UP001487305"/>
    </source>
</evidence>
<dbReference type="Proteomes" id="UP001487305">
    <property type="component" value="Unassembled WGS sequence"/>
</dbReference>
<comment type="caution">
    <text evidence="1">The sequence shown here is derived from an EMBL/GenBank/DDBJ whole genome shotgun (WGS) entry which is preliminary data.</text>
</comment>
<dbReference type="RefSeq" id="WP_349227985.1">
    <property type="nucleotide sequence ID" value="NZ_JBBNOP010000021.1"/>
</dbReference>
<gene>
    <name evidence="1" type="ORF">AAA083_14980</name>
</gene>
<keyword evidence="2" id="KW-1185">Reference proteome</keyword>
<evidence type="ECO:0000313" key="1">
    <source>
        <dbReference type="EMBL" id="MEQ3364282.1"/>
    </source>
</evidence>
<proteinExistence type="predicted"/>
<accession>A0ABV1JGR8</accession>
<protein>
    <submittedName>
        <fullName evidence="1">Uncharacterized protein</fullName>
    </submittedName>
</protein>
<reference evidence="1 2" key="1">
    <citation type="submission" date="2024-04" db="EMBL/GenBank/DDBJ databases">
        <title>Human intestinal bacterial collection.</title>
        <authorList>
            <person name="Pauvert C."/>
            <person name="Hitch T.C.A."/>
            <person name="Clavel T."/>
        </authorList>
    </citation>
    <scope>NUCLEOTIDE SEQUENCE [LARGE SCALE GENOMIC DNA]</scope>
    <source>
        <strain evidence="1 2">CLA-KB-H42</strain>
    </source>
</reference>
<name>A0ABV1JGR8_9ACTN</name>
<sequence length="601" mass="69234">MESYTIYEKHFLKDCLGKLKRLRLQWSSSQWDEEQIHEKSNIPTSMCNLGGNDYGQYSFIMRESSEYVYQAICRTLIDLARKYKLTHRHAICRRSNAYRYIDKNGDGPTTELDSSRTVHILYIENDGEKTIFVIKEIGIAERLPIGLEKYLKSAFQTPSLVYVSLVTRDAEKEDYSRKGDVIDVVKFLRDQFGSEEETRFFSYFEQLKTRANDIFGLKITKTLQYMELGAFRAELLKTVRERSYPINVTGRNLAEEQRVVIEKHYFEEGRCKATVGGSDFATSFITAEWLYSSLKGAANVDLSPVALGYFKALEQFLYLLIEVLAAHASDGARTLHVGPQKNNRVYWKIDGVTDYGKWIPVNEDCVTISPEIFAEGFQYIFDLGKLTSFFGRWNKKDKVIEPCNEDLLHLEIESETYEAIVLMLQNLRTMRNGYLHKDNLYEWSEVDKVRNEIFTVFYLMLGSYRLDEQAMERLGVLGPERAGDFDRLCVYIDQAALKKLDPPGIPVFYFDHESNPWGFCLACPAEDDPTIDKLGRVVSYPAAYFRGLRTRNGYDLKVTMENVPSVISEGRLLFGTDDSGDIRFDVTGPEKIIFEAGQFTE</sequence>
<organism evidence="1 2">
    <name type="scientific">Raoultibacter massiliensis</name>
    <dbReference type="NCBI Taxonomy" id="1852371"/>
    <lineage>
        <taxon>Bacteria</taxon>
        <taxon>Bacillati</taxon>
        <taxon>Actinomycetota</taxon>
        <taxon>Coriobacteriia</taxon>
        <taxon>Eggerthellales</taxon>
        <taxon>Eggerthellaceae</taxon>
        <taxon>Raoultibacter</taxon>
    </lineage>
</organism>